<gene>
    <name evidence="2" type="ORF">B9Z19DRAFT_43362</name>
</gene>
<feature type="transmembrane region" description="Helical" evidence="1">
    <location>
        <begin position="89"/>
        <end position="113"/>
    </location>
</feature>
<feature type="transmembrane region" description="Helical" evidence="1">
    <location>
        <begin position="12"/>
        <end position="32"/>
    </location>
</feature>
<keyword evidence="3" id="KW-1185">Reference proteome</keyword>
<keyword evidence="1" id="KW-0472">Membrane</keyword>
<proteinExistence type="predicted"/>
<dbReference type="OrthoDB" id="10504992at2759"/>
<comment type="caution">
    <text evidence="2">The sequence shown here is derived from an EMBL/GenBank/DDBJ whole genome shotgun (WGS) entry which is preliminary data.</text>
</comment>
<reference evidence="2 3" key="1">
    <citation type="submission" date="2017-04" db="EMBL/GenBank/DDBJ databases">
        <title>Draft genome sequence of Tuber borchii Vittad., a whitish edible truffle.</title>
        <authorList>
            <consortium name="DOE Joint Genome Institute"/>
            <person name="Murat C."/>
            <person name="Kuo A."/>
            <person name="Barry K.W."/>
            <person name="Clum A."/>
            <person name="Dockter R.B."/>
            <person name="Fauchery L."/>
            <person name="Iotti M."/>
            <person name="Kohler A."/>
            <person name="Labutti K."/>
            <person name="Lindquist E.A."/>
            <person name="Lipzen A."/>
            <person name="Ohm R.A."/>
            <person name="Wang M."/>
            <person name="Grigoriev I.V."/>
            <person name="Zambonelli A."/>
            <person name="Martin F.M."/>
        </authorList>
    </citation>
    <scope>NUCLEOTIDE SEQUENCE [LARGE SCALE GENOMIC DNA]</scope>
    <source>
        <strain evidence="2 3">Tbo3840</strain>
    </source>
</reference>
<name>A0A2T6ZTH6_TUBBO</name>
<protein>
    <submittedName>
        <fullName evidence="2">Uncharacterized protein</fullName>
    </submittedName>
</protein>
<keyword evidence="1" id="KW-1133">Transmembrane helix</keyword>
<dbReference type="Proteomes" id="UP000244722">
    <property type="component" value="Unassembled WGS sequence"/>
</dbReference>
<dbReference type="AlphaFoldDB" id="A0A2T6ZTH6"/>
<feature type="transmembrane region" description="Helical" evidence="1">
    <location>
        <begin position="52"/>
        <end position="73"/>
    </location>
</feature>
<organism evidence="2 3">
    <name type="scientific">Tuber borchii</name>
    <name type="common">White truffle</name>
    <dbReference type="NCBI Taxonomy" id="42251"/>
    <lineage>
        <taxon>Eukaryota</taxon>
        <taxon>Fungi</taxon>
        <taxon>Dikarya</taxon>
        <taxon>Ascomycota</taxon>
        <taxon>Pezizomycotina</taxon>
        <taxon>Pezizomycetes</taxon>
        <taxon>Pezizales</taxon>
        <taxon>Tuberaceae</taxon>
        <taxon>Tuber</taxon>
    </lineage>
</organism>
<evidence type="ECO:0000313" key="3">
    <source>
        <dbReference type="Proteomes" id="UP000244722"/>
    </source>
</evidence>
<feature type="transmembrane region" description="Helical" evidence="1">
    <location>
        <begin position="133"/>
        <end position="157"/>
    </location>
</feature>
<evidence type="ECO:0000256" key="1">
    <source>
        <dbReference type="SAM" id="Phobius"/>
    </source>
</evidence>
<keyword evidence="1" id="KW-0812">Transmembrane</keyword>
<dbReference type="EMBL" id="NESQ01000109">
    <property type="protein sequence ID" value="PUU78734.1"/>
    <property type="molecule type" value="Genomic_DNA"/>
</dbReference>
<evidence type="ECO:0000313" key="2">
    <source>
        <dbReference type="EMBL" id="PUU78734.1"/>
    </source>
</evidence>
<accession>A0A2T6ZTH6</accession>
<sequence>MDSVWGNKEFLLAFLYILLYIFYIYYFLSSSFPSLLIHILSRSCAGHSYQRIRWIGYVENFFILQTLCVRMYLCKYRGSYRGARRMGGFFLFFPLQSCLLFFCHWAGAFSFFIQTGLRRLAYYKACLFSHHIFYFRISPAKTASIGYLASSLLFFFLR</sequence>